<dbReference type="Gramene" id="OE9A017119T2">
    <property type="protein sequence ID" value="OE9A017119C2"/>
    <property type="gene ID" value="OE9A017119"/>
</dbReference>
<keyword evidence="7" id="KW-1185">Reference proteome</keyword>
<dbReference type="Pfam" id="PF02631">
    <property type="entry name" value="RecX_HTH2"/>
    <property type="match status" value="1"/>
</dbReference>
<protein>
    <recommendedName>
        <fullName evidence="3">Regulatory protein RecX</fullName>
    </recommendedName>
</protein>
<dbReference type="AlphaFoldDB" id="A0A8S0PK98"/>
<evidence type="ECO:0000256" key="4">
    <source>
        <dbReference type="ARBA" id="ARBA00022490"/>
    </source>
</evidence>
<dbReference type="HAMAP" id="MF_01114">
    <property type="entry name" value="RecX"/>
    <property type="match status" value="1"/>
</dbReference>
<evidence type="ECO:0000256" key="3">
    <source>
        <dbReference type="ARBA" id="ARBA00018111"/>
    </source>
</evidence>
<evidence type="ECO:0000259" key="5">
    <source>
        <dbReference type="Pfam" id="PF02631"/>
    </source>
</evidence>
<dbReference type="InterPro" id="IPR036388">
    <property type="entry name" value="WH-like_DNA-bd_sf"/>
</dbReference>
<dbReference type="PANTHER" id="PTHR33602:SF1">
    <property type="entry name" value="REGULATORY PROTEIN RECX FAMILY PROTEIN"/>
    <property type="match status" value="1"/>
</dbReference>
<dbReference type="GO" id="GO:0006282">
    <property type="term" value="P:regulation of DNA repair"/>
    <property type="evidence" value="ECO:0007669"/>
    <property type="project" value="InterPro"/>
</dbReference>
<dbReference type="Gene3D" id="1.10.10.10">
    <property type="entry name" value="Winged helix-like DNA-binding domain superfamily/Winged helix DNA-binding domain"/>
    <property type="match status" value="2"/>
</dbReference>
<organism evidence="6 7">
    <name type="scientific">Olea europaea subsp. europaea</name>
    <dbReference type="NCBI Taxonomy" id="158383"/>
    <lineage>
        <taxon>Eukaryota</taxon>
        <taxon>Viridiplantae</taxon>
        <taxon>Streptophyta</taxon>
        <taxon>Embryophyta</taxon>
        <taxon>Tracheophyta</taxon>
        <taxon>Spermatophyta</taxon>
        <taxon>Magnoliopsida</taxon>
        <taxon>eudicotyledons</taxon>
        <taxon>Gunneridae</taxon>
        <taxon>Pentapetalae</taxon>
        <taxon>asterids</taxon>
        <taxon>lamiids</taxon>
        <taxon>Lamiales</taxon>
        <taxon>Oleaceae</taxon>
        <taxon>Oleeae</taxon>
        <taxon>Olea</taxon>
    </lineage>
</organism>
<name>A0A8S0PK98_OLEEU</name>
<accession>A0A8S0PK98</accession>
<keyword evidence="4" id="KW-0963">Cytoplasm</keyword>
<dbReference type="GO" id="GO:0005737">
    <property type="term" value="C:cytoplasm"/>
    <property type="evidence" value="ECO:0007669"/>
    <property type="project" value="UniProtKB-SubCell"/>
</dbReference>
<evidence type="ECO:0000256" key="2">
    <source>
        <dbReference type="ARBA" id="ARBA00009695"/>
    </source>
</evidence>
<sequence length="335" mass="38043">MAFFPGNFICKTAVQYQYRVFLIPWVKRNSRLNCSNGRDYNASVPVRYIPKKSSKCEDSKATSLPAKHLKHREKLDTVSELNVQRVEFSNNSHRSFVLNPKTLQHDRSPIGNMHCGVELENEEEIEGNFGDLGCELMEEPLEVSEELKVNHGKDPGKKIMGIRAGKSKEEAEKLAIGLLATRAFTAMEMKKKLLGKGFPLDSVDSVVTDFQSRGLLDDCLYAETFCRSRWSSSSWGPRRIKQALLKKGVKEIVAEKAIKLVFVGGESGLDQDSRIGMSQASIDRLCHQASKQWLRSRDVPLETRKSRIVRWLQYRGFNWNVVAIVLKKLESKHLS</sequence>
<comment type="caution">
    <text evidence="6">The sequence shown here is derived from an EMBL/GenBank/DDBJ whole genome shotgun (WGS) entry which is preliminary data.</text>
</comment>
<dbReference type="PANTHER" id="PTHR33602">
    <property type="entry name" value="REGULATORY PROTEIN RECX FAMILY PROTEIN"/>
    <property type="match status" value="1"/>
</dbReference>
<feature type="domain" description="RecX second three-helical" evidence="5">
    <location>
        <begin position="217"/>
        <end position="257"/>
    </location>
</feature>
<evidence type="ECO:0000313" key="6">
    <source>
        <dbReference type="EMBL" id="CAA2953690.1"/>
    </source>
</evidence>
<dbReference type="InterPro" id="IPR003783">
    <property type="entry name" value="Regulatory_RecX"/>
</dbReference>
<dbReference type="Proteomes" id="UP000594638">
    <property type="component" value="Unassembled WGS sequence"/>
</dbReference>
<dbReference type="Gramene" id="OE9A017119T1">
    <property type="protein sequence ID" value="OE9A017119C1"/>
    <property type="gene ID" value="OE9A017119"/>
</dbReference>
<evidence type="ECO:0000313" key="7">
    <source>
        <dbReference type="Proteomes" id="UP000594638"/>
    </source>
</evidence>
<dbReference type="EMBL" id="CACTIH010000096">
    <property type="protein sequence ID" value="CAA2953690.1"/>
    <property type="molecule type" value="Genomic_DNA"/>
</dbReference>
<comment type="similarity">
    <text evidence="2">Belongs to the RecX family.</text>
</comment>
<dbReference type="OrthoDB" id="543346at2759"/>
<dbReference type="EMBL" id="CACTIH010000096">
    <property type="protein sequence ID" value="CAA2953689.1"/>
    <property type="molecule type" value="Genomic_DNA"/>
</dbReference>
<proteinExistence type="inferred from homology"/>
<comment type="subcellular location">
    <subcellularLocation>
        <location evidence="1">Cytoplasm</location>
    </subcellularLocation>
</comment>
<dbReference type="InterPro" id="IPR053924">
    <property type="entry name" value="RecX_HTH_2nd"/>
</dbReference>
<evidence type="ECO:0000256" key="1">
    <source>
        <dbReference type="ARBA" id="ARBA00004496"/>
    </source>
</evidence>
<reference evidence="6 7" key="1">
    <citation type="submission" date="2019-12" db="EMBL/GenBank/DDBJ databases">
        <authorList>
            <person name="Alioto T."/>
            <person name="Alioto T."/>
            <person name="Gomez Garrido J."/>
        </authorList>
    </citation>
    <scope>NUCLEOTIDE SEQUENCE [LARGE SCALE GENOMIC DNA]</scope>
</reference>
<gene>
    <name evidence="6" type="ORF">OLEA9_A017119</name>
</gene>